<dbReference type="Pfam" id="PF13362">
    <property type="entry name" value="Toprim_3"/>
    <property type="match status" value="1"/>
</dbReference>
<dbReference type="RefSeq" id="WP_202828565.1">
    <property type="nucleotide sequence ID" value="NZ_JAEUXJ010000020.1"/>
</dbReference>
<reference evidence="2 3" key="1">
    <citation type="submission" date="2021-01" db="EMBL/GenBank/DDBJ databases">
        <title>Belnapia mucosa sp. nov. and Belnapia arida sp. nov., isolated from the Tabernas Desert (Almeria, Spain).</title>
        <authorList>
            <person name="Molina-Menor E."/>
            <person name="Vidal-Verdu A."/>
            <person name="Calonge A."/>
            <person name="Satari L."/>
            <person name="Pereto Magraner J."/>
            <person name="Porcar Miralles M."/>
        </authorList>
    </citation>
    <scope>NUCLEOTIDE SEQUENCE [LARGE SCALE GENOMIC DNA]</scope>
    <source>
        <strain evidence="2 3">T6</strain>
    </source>
</reference>
<proteinExistence type="predicted"/>
<keyword evidence="3" id="KW-1185">Reference proteome</keyword>
<dbReference type="InterPro" id="IPR006171">
    <property type="entry name" value="TOPRIM_dom"/>
</dbReference>
<organism evidence="2 3">
    <name type="scientific">Belnapia mucosa</name>
    <dbReference type="NCBI Taxonomy" id="2804532"/>
    <lineage>
        <taxon>Bacteria</taxon>
        <taxon>Pseudomonadati</taxon>
        <taxon>Pseudomonadota</taxon>
        <taxon>Alphaproteobacteria</taxon>
        <taxon>Acetobacterales</taxon>
        <taxon>Roseomonadaceae</taxon>
        <taxon>Belnapia</taxon>
    </lineage>
</organism>
<name>A0ABS1VB01_9PROT</name>
<evidence type="ECO:0000313" key="3">
    <source>
        <dbReference type="Proteomes" id="UP000606490"/>
    </source>
</evidence>
<sequence>MLALPAEYRAFGHPRAVGVHVTYLRPDGQGKAEGKRPKIMLGGAGVVRLVPDEEVTMSLGLAEGIETALSVIQGHDWRPVWAAGSAGGIGAFPILSGIEALTVFADADDRGVGIAAGRRCAARWRKAGHEAQIVIPRLGEDFNDNLRRSVA</sequence>
<protein>
    <submittedName>
        <fullName evidence="2">Toprim domain-containing protein</fullName>
    </submittedName>
</protein>
<evidence type="ECO:0000313" key="2">
    <source>
        <dbReference type="EMBL" id="MBL6458823.1"/>
    </source>
</evidence>
<evidence type="ECO:0000259" key="1">
    <source>
        <dbReference type="Pfam" id="PF13362"/>
    </source>
</evidence>
<dbReference type="EMBL" id="JAEUXJ010000020">
    <property type="protein sequence ID" value="MBL6458823.1"/>
    <property type="molecule type" value="Genomic_DNA"/>
</dbReference>
<comment type="caution">
    <text evidence="2">The sequence shown here is derived from an EMBL/GenBank/DDBJ whole genome shotgun (WGS) entry which is preliminary data.</text>
</comment>
<dbReference type="Proteomes" id="UP000606490">
    <property type="component" value="Unassembled WGS sequence"/>
</dbReference>
<accession>A0ABS1VB01</accession>
<gene>
    <name evidence="2" type="ORF">JMJ55_26175</name>
</gene>
<feature type="domain" description="Toprim" evidence="1">
    <location>
        <begin position="59"/>
        <end position="148"/>
    </location>
</feature>